<organism evidence="1 2">
    <name type="scientific">Strongyloides papillosus</name>
    <name type="common">Intestinal threadworm</name>
    <dbReference type="NCBI Taxonomy" id="174720"/>
    <lineage>
        <taxon>Eukaryota</taxon>
        <taxon>Metazoa</taxon>
        <taxon>Ecdysozoa</taxon>
        <taxon>Nematoda</taxon>
        <taxon>Chromadorea</taxon>
        <taxon>Rhabditida</taxon>
        <taxon>Tylenchina</taxon>
        <taxon>Panagrolaimomorpha</taxon>
        <taxon>Strongyloidoidea</taxon>
        <taxon>Strongyloididae</taxon>
        <taxon>Strongyloides</taxon>
    </lineage>
</organism>
<proteinExistence type="predicted"/>
<accession>A0A0N5C9Y2</accession>
<dbReference type="AlphaFoldDB" id="A0A0N5C9Y2"/>
<name>A0A0N5C9Y2_STREA</name>
<keyword evidence="1" id="KW-1185">Reference proteome</keyword>
<protein>
    <submittedName>
        <fullName evidence="2">Uncharacterized protein</fullName>
    </submittedName>
</protein>
<dbReference type="Proteomes" id="UP000046392">
    <property type="component" value="Unplaced"/>
</dbReference>
<sequence length="199" mass="22606">MSGQIDEMRECCEEIEKPSGNKNKIKMKKMVKFKDDKEKVIHNKGVLNRVISKEAIKGKNITSAFRKIPHSTGEGVNITEKFGVSKKETDNIVFKVPKMLPRKNSISNGNHIFMRKRAESISKSLTISSQRDCRSSQEILKQIAAKTVKTRLQRIKNNSLICESRPISQQHQLFLASFDGFVPSRSGELTIDKKKTESK</sequence>
<dbReference type="WBParaSite" id="SPAL_0001470900.1">
    <property type="protein sequence ID" value="SPAL_0001470900.1"/>
    <property type="gene ID" value="SPAL_0001470900"/>
</dbReference>
<evidence type="ECO:0000313" key="2">
    <source>
        <dbReference type="WBParaSite" id="SPAL_0001470900.1"/>
    </source>
</evidence>
<evidence type="ECO:0000313" key="1">
    <source>
        <dbReference type="Proteomes" id="UP000046392"/>
    </source>
</evidence>
<reference evidence="2" key="1">
    <citation type="submission" date="2017-02" db="UniProtKB">
        <authorList>
            <consortium name="WormBaseParasite"/>
        </authorList>
    </citation>
    <scope>IDENTIFICATION</scope>
</reference>